<organism evidence="1 2">
    <name type="scientific">Arctia plantaginis</name>
    <name type="common">Wood tiger moth</name>
    <name type="synonym">Phalaena plantaginis</name>
    <dbReference type="NCBI Taxonomy" id="874455"/>
    <lineage>
        <taxon>Eukaryota</taxon>
        <taxon>Metazoa</taxon>
        <taxon>Ecdysozoa</taxon>
        <taxon>Arthropoda</taxon>
        <taxon>Hexapoda</taxon>
        <taxon>Insecta</taxon>
        <taxon>Pterygota</taxon>
        <taxon>Neoptera</taxon>
        <taxon>Endopterygota</taxon>
        <taxon>Lepidoptera</taxon>
        <taxon>Glossata</taxon>
        <taxon>Ditrysia</taxon>
        <taxon>Noctuoidea</taxon>
        <taxon>Erebidae</taxon>
        <taxon>Arctiinae</taxon>
        <taxon>Arctia</taxon>
    </lineage>
</organism>
<comment type="caution">
    <text evidence="1">The sequence shown here is derived from an EMBL/GenBank/DDBJ whole genome shotgun (WGS) entry which is preliminary data.</text>
</comment>
<protein>
    <submittedName>
        <fullName evidence="1">Uncharacterized protein</fullName>
    </submittedName>
</protein>
<name>A0A8S1A8T3_ARCPL</name>
<evidence type="ECO:0000313" key="2">
    <source>
        <dbReference type="Proteomes" id="UP000494256"/>
    </source>
</evidence>
<sequence length="113" mass="12911">MSRNHQSTGSDKPFGRYIIMKTRSVTDKNKIRAREQGSDPSGDVALSETIKYIETTGDVPQHWTSHDKFIDTLPIKPIVALNRHSGHNRIQHDNSPRVFVMCSHIDRCPFRTP</sequence>
<gene>
    <name evidence="1" type="ORF">APLA_LOCUS9232</name>
</gene>
<dbReference type="EMBL" id="CADEBD010000309">
    <property type="protein sequence ID" value="CAB3240787.1"/>
    <property type="molecule type" value="Genomic_DNA"/>
</dbReference>
<accession>A0A8S1A8T3</accession>
<dbReference type="Proteomes" id="UP000494256">
    <property type="component" value="Unassembled WGS sequence"/>
</dbReference>
<proteinExistence type="predicted"/>
<evidence type="ECO:0000313" key="1">
    <source>
        <dbReference type="EMBL" id="CAB3240787.1"/>
    </source>
</evidence>
<reference evidence="1 2" key="1">
    <citation type="submission" date="2020-04" db="EMBL/GenBank/DDBJ databases">
        <authorList>
            <person name="Wallbank WR R."/>
            <person name="Pardo Diaz C."/>
            <person name="Kozak K."/>
            <person name="Martin S."/>
            <person name="Jiggins C."/>
            <person name="Moest M."/>
            <person name="Warren A I."/>
            <person name="Byers J.R.P. K."/>
            <person name="Montejo-Kovacevich G."/>
            <person name="Yen C E."/>
        </authorList>
    </citation>
    <scope>NUCLEOTIDE SEQUENCE [LARGE SCALE GENOMIC DNA]</scope>
</reference>
<dbReference type="AlphaFoldDB" id="A0A8S1A8T3"/>